<dbReference type="Pfam" id="PF13384">
    <property type="entry name" value="HTH_23"/>
    <property type="match status" value="1"/>
</dbReference>
<feature type="domain" description="Integrase catalytic" evidence="1">
    <location>
        <begin position="156"/>
        <end position="325"/>
    </location>
</feature>
<reference evidence="2 3" key="1">
    <citation type="submission" date="2019-12" db="EMBL/GenBank/DDBJ databases">
        <title>The complete genome of the thermophilic, anoxygenic phototrophic gammaproteobacterium Thermochromatium tepidum.</title>
        <authorList>
            <person name="Sattley W.M."/>
            <person name="Swingley W.D."/>
            <person name="Burchell B.M."/>
            <person name="Gurbani S.A."/>
            <person name="Kujawa C.M."/>
            <person name="Nuccio D.A."/>
            <person name="Schladweiler J."/>
            <person name="Shaffer K.N."/>
            <person name="Stokes L.M."/>
            <person name="Touchman J.W."/>
            <person name="Blankenship R.E."/>
            <person name="Madigan M.T."/>
        </authorList>
    </citation>
    <scope>NUCLEOTIDE SEQUENCE [LARGE SCALE GENOMIC DNA]</scope>
    <source>
        <strain evidence="2 3">ATCC 43061</strain>
    </source>
</reference>
<sequence>MRVQHIGYRIRGFYRVAALGHLWDMPPKDAQRRLEILRFFDKHGLAATRDAFGVSRRTLYRWQAALKAAGGNPAALAARSCAPKKRRTPNTDPRLVSDIRRLRALYPNLGKAKLHVLLAPWCAREGIISRAPDKRRHPPCRIDRRGRVKPLRRHTKPRTPKQVRTEALEVLACDTLERIRDGMRRYLVTFIDPISHFAFARGLPSKHARHTARALQRRLSLLPHTPKTVLSDSGSEFEADFARLLDERGLQRWYTDPKTPKMNAHAERFNRTIQESFVDDHEDLLYTDLALFNRKLADWRVFYNAQRPHHALGQQAPLSFLLKNQPDCQRYWTHTKA</sequence>
<dbReference type="SUPFAM" id="SSF53098">
    <property type="entry name" value="Ribonuclease H-like"/>
    <property type="match status" value="1"/>
</dbReference>
<dbReference type="EMBL" id="CP039268">
    <property type="protein sequence ID" value="QGU31522.1"/>
    <property type="molecule type" value="Genomic_DNA"/>
</dbReference>
<dbReference type="AlphaFoldDB" id="A0A6I6E1H7"/>
<proteinExistence type="predicted"/>
<organism evidence="2 3">
    <name type="scientific">Thermochromatium tepidum ATCC 43061</name>
    <dbReference type="NCBI Taxonomy" id="316276"/>
    <lineage>
        <taxon>Bacteria</taxon>
        <taxon>Pseudomonadati</taxon>
        <taxon>Pseudomonadota</taxon>
        <taxon>Gammaproteobacteria</taxon>
        <taxon>Chromatiales</taxon>
        <taxon>Chromatiaceae</taxon>
        <taxon>Thermochromatium</taxon>
    </lineage>
</organism>
<protein>
    <submittedName>
        <fullName evidence="2">Transposase</fullName>
    </submittedName>
</protein>
<dbReference type="PROSITE" id="PS50994">
    <property type="entry name" value="INTEGRASE"/>
    <property type="match status" value="1"/>
</dbReference>
<evidence type="ECO:0000313" key="2">
    <source>
        <dbReference type="EMBL" id="QGU31522.1"/>
    </source>
</evidence>
<keyword evidence="3" id="KW-1185">Reference proteome</keyword>
<dbReference type="InterPro" id="IPR036397">
    <property type="entry name" value="RNaseH_sf"/>
</dbReference>
<evidence type="ECO:0000313" key="3">
    <source>
        <dbReference type="Proteomes" id="UP000426424"/>
    </source>
</evidence>
<dbReference type="Gene3D" id="3.30.420.10">
    <property type="entry name" value="Ribonuclease H-like superfamily/Ribonuclease H"/>
    <property type="match status" value="1"/>
</dbReference>
<dbReference type="InterPro" id="IPR012337">
    <property type="entry name" value="RNaseH-like_sf"/>
</dbReference>
<name>A0A6I6E1H7_THETI</name>
<dbReference type="Proteomes" id="UP000426424">
    <property type="component" value="Chromosome"/>
</dbReference>
<accession>A0A6I6E1H7</accession>
<dbReference type="GO" id="GO:0015074">
    <property type="term" value="P:DNA integration"/>
    <property type="evidence" value="ECO:0007669"/>
    <property type="project" value="InterPro"/>
</dbReference>
<dbReference type="InterPro" id="IPR001584">
    <property type="entry name" value="Integrase_cat-core"/>
</dbReference>
<gene>
    <name evidence="2" type="ORF">E6P07_00005</name>
</gene>
<dbReference type="PANTHER" id="PTHR47515:SF2">
    <property type="entry name" value="INTEGRASE CORE DOMAIN PROTEIN"/>
    <property type="match status" value="1"/>
</dbReference>
<dbReference type="PANTHER" id="PTHR47515">
    <property type="entry name" value="LOW CALCIUM RESPONSE LOCUS PROTEIN T"/>
    <property type="match status" value="1"/>
</dbReference>
<evidence type="ECO:0000259" key="1">
    <source>
        <dbReference type="PROSITE" id="PS50994"/>
    </source>
</evidence>
<dbReference type="OrthoDB" id="9774685at2"/>
<dbReference type="Pfam" id="PF13683">
    <property type="entry name" value="rve_3"/>
    <property type="match status" value="1"/>
</dbReference>
<dbReference type="GO" id="GO:0003676">
    <property type="term" value="F:nucleic acid binding"/>
    <property type="evidence" value="ECO:0007669"/>
    <property type="project" value="InterPro"/>
</dbReference>
<dbReference type="KEGG" id="ttp:E6P07_00005"/>